<dbReference type="EMBL" id="CP139960">
    <property type="protein sequence ID" value="WQD38154.1"/>
    <property type="molecule type" value="Genomic_DNA"/>
</dbReference>
<evidence type="ECO:0000313" key="2">
    <source>
        <dbReference type="EMBL" id="WQD38154.1"/>
    </source>
</evidence>
<dbReference type="RefSeq" id="WP_114790895.1">
    <property type="nucleotide sequence ID" value="NZ_CP139960.1"/>
</dbReference>
<keyword evidence="3" id="KW-1185">Reference proteome</keyword>
<gene>
    <name evidence="2" type="ORF">U0035_21020</name>
</gene>
<evidence type="ECO:0000313" key="3">
    <source>
        <dbReference type="Proteomes" id="UP001325680"/>
    </source>
</evidence>
<feature type="signal peptide" evidence="1">
    <location>
        <begin position="1"/>
        <end position="21"/>
    </location>
</feature>
<sequence length="232" mass="26951">MIKRFAAIVIPVFFLFNHLSAQTRQEQSGWFFFMNTIKFNEKWGLHADVQVRSHDNWDGVRSVLLRPGLTYYIKPNQNATLGYLYTPTIPQDGATLTEHRIWEQYIISHKAFTGGLSHRFRLEQRFIEKAGDERVFAQRLRYFFRHIQPLKSGENGFVKGPFAALQNEVFANIHNQKNTNNHFFDQNRAYIAAGYRFSKKLDAEAGYMNVFAKGATANTVNNVVQVALYTRF</sequence>
<feature type="chain" id="PRO_5046292564" evidence="1">
    <location>
        <begin position="22"/>
        <end position="232"/>
    </location>
</feature>
<organism evidence="2 3">
    <name type="scientific">Niabella yanshanensis</name>
    <dbReference type="NCBI Taxonomy" id="577386"/>
    <lineage>
        <taxon>Bacteria</taxon>
        <taxon>Pseudomonadati</taxon>
        <taxon>Bacteroidota</taxon>
        <taxon>Chitinophagia</taxon>
        <taxon>Chitinophagales</taxon>
        <taxon>Chitinophagaceae</taxon>
        <taxon>Niabella</taxon>
    </lineage>
</organism>
<reference evidence="2 3" key="1">
    <citation type="submission" date="2023-12" db="EMBL/GenBank/DDBJ databases">
        <title>Genome sequencing and assembly of bacterial species from a model synthetic community.</title>
        <authorList>
            <person name="Hogle S.L."/>
        </authorList>
    </citation>
    <scope>NUCLEOTIDE SEQUENCE [LARGE SCALE GENOMIC DNA]</scope>
    <source>
        <strain evidence="2 3">HAMBI_3031</strain>
    </source>
</reference>
<proteinExistence type="predicted"/>
<evidence type="ECO:0000256" key="1">
    <source>
        <dbReference type="SAM" id="SignalP"/>
    </source>
</evidence>
<dbReference type="InterPro" id="IPR019619">
    <property type="entry name" value="DUF2490"/>
</dbReference>
<dbReference type="Proteomes" id="UP001325680">
    <property type="component" value="Chromosome"/>
</dbReference>
<keyword evidence="1" id="KW-0732">Signal</keyword>
<name>A0ABZ0W5F4_9BACT</name>
<protein>
    <submittedName>
        <fullName evidence="2">DUF2490 domain-containing protein</fullName>
    </submittedName>
</protein>
<dbReference type="Pfam" id="PF10677">
    <property type="entry name" value="DUF2490"/>
    <property type="match status" value="1"/>
</dbReference>
<accession>A0ABZ0W5F4</accession>